<feature type="compositionally biased region" description="Polar residues" evidence="2">
    <location>
        <begin position="1"/>
        <end position="19"/>
    </location>
</feature>
<evidence type="ECO:0000256" key="2">
    <source>
        <dbReference type="SAM" id="MobiDB-lite"/>
    </source>
</evidence>
<dbReference type="PANTHER" id="PTHR31283">
    <property type="entry name" value="EKC/KEOPS COMPLEX SUBUNIT PCC1 FAMILY MEMBER"/>
    <property type="match status" value="1"/>
</dbReference>
<evidence type="ECO:0000313" key="3">
    <source>
        <dbReference type="Ensembl" id="ENSSSUP00005016883.1"/>
    </source>
</evidence>
<feature type="region of interest" description="Disordered" evidence="2">
    <location>
        <begin position="1"/>
        <end position="39"/>
    </location>
</feature>
<proteinExistence type="inferred from homology"/>
<dbReference type="Ensembl" id="ENSSSUT00005019248.1">
    <property type="protein sequence ID" value="ENSSSUP00005016883.1"/>
    <property type="gene ID" value="ENSSSUG00005010904.1"/>
</dbReference>
<reference evidence="3" key="2">
    <citation type="submission" date="2025-09" db="UniProtKB">
        <authorList>
            <consortium name="Ensembl"/>
        </authorList>
    </citation>
    <scope>IDENTIFICATION</scope>
</reference>
<evidence type="ECO:0000256" key="1">
    <source>
        <dbReference type="ARBA" id="ARBA00007073"/>
    </source>
</evidence>
<keyword evidence="4" id="KW-1185">Reference proteome</keyword>
<reference evidence="3" key="1">
    <citation type="submission" date="2025-08" db="UniProtKB">
        <authorList>
            <consortium name="Ensembl"/>
        </authorList>
    </citation>
    <scope>IDENTIFICATION</scope>
</reference>
<organism evidence="3 4">
    <name type="scientific">Suricata suricatta</name>
    <name type="common">Meerkat</name>
    <dbReference type="NCBI Taxonomy" id="37032"/>
    <lineage>
        <taxon>Eukaryota</taxon>
        <taxon>Metazoa</taxon>
        <taxon>Chordata</taxon>
        <taxon>Craniata</taxon>
        <taxon>Vertebrata</taxon>
        <taxon>Euteleostomi</taxon>
        <taxon>Mammalia</taxon>
        <taxon>Eutheria</taxon>
        <taxon>Laurasiatheria</taxon>
        <taxon>Carnivora</taxon>
        <taxon>Feliformia</taxon>
        <taxon>Herpestidae</taxon>
        <taxon>Suricata</taxon>
    </lineage>
</organism>
<name>A0A673TY93_SURSU</name>
<dbReference type="PANTHER" id="PTHR31283:SF19">
    <property type="entry name" value="EKC_KEOPS COMPLEX SUBUNIT LAGE3"/>
    <property type="match status" value="1"/>
</dbReference>
<dbReference type="InterPro" id="IPR015419">
    <property type="entry name" value="CTAG/Pcc1"/>
</dbReference>
<dbReference type="Proteomes" id="UP000472268">
    <property type="component" value="Unplaced"/>
</dbReference>
<evidence type="ECO:0000313" key="4">
    <source>
        <dbReference type="Proteomes" id="UP000472268"/>
    </source>
</evidence>
<dbReference type="AlphaFoldDB" id="A0A673TY93"/>
<protein>
    <submittedName>
        <fullName evidence="3">Uncharacterized protein</fullName>
    </submittedName>
</protein>
<dbReference type="Pfam" id="PF09341">
    <property type="entry name" value="Pcc1"/>
    <property type="match status" value="1"/>
</dbReference>
<sequence length="124" mass="13477">MWARSTRGSGLQSSTSRETTACPGAGISMAGRPENKHTHLPSACFPSGLEVEITCGSLVPDAQPHRGDVEKHLTLSSCVLAVHWRTESLCLLQTSIVNVLHPLSLVMWTIQCFGVPKPMLKKRD</sequence>
<comment type="similarity">
    <text evidence="1">Belongs to the CTAG/PCC1 family.</text>
</comment>
<dbReference type="Gene3D" id="3.30.310.50">
    <property type="entry name" value="Alpha-D-phosphohexomutase, C-terminal domain"/>
    <property type="match status" value="1"/>
</dbReference>
<dbReference type="GO" id="GO:0000408">
    <property type="term" value="C:EKC/KEOPS complex"/>
    <property type="evidence" value="ECO:0007669"/>
    <property type="project" value="TreeGrafter"/>
</dbReference>
<accession>A0A673TY93</accession>
<dbReference type="GO" id="GO:0070525">
    <property type="term" value="P:tRNA threonylcarbamoyladenosine metabolic process"/>
    <property type="evidence" value="ECO:0007669"/>
    <property type="project" value="TreeGrafter"/>
</dbReference>